<comment type="similarity">
    <text evidence="1">Belongs to the UPF0337 (CsbD) family.</text>
</comment>
<dbReference type="Pfam" id="PF05532">
    <property type="entry name" value="CsbD"/>
    <property type="match status" value="1"/>
</dbReference>
<dbReference type="InterPro" id="IPR036629">
    <property type="entry name" value="YjbJ_sf"/>
</dbReference>
<dbReference type="RefSeq" id="WP_225554662.1">
    <property type="nucleotide sequence ID" value="NZ_JADEYP010000030.1"/>
</dbReference>
<evidence type="ECO:0000313" key="3">
    <source>
        <dbReference type="EMBL" id="MCA5006303.1"/>
    </source>
</evidence>
<dbReference type="Gene3D" id="1.10.1470.10">
    <property type="entry name" value="YjbJ"/>
    <property type="match status" value="1"/>
</dbReference>
<organism evidence="3 4">
    <name type="scientific">Sphingobacterium bovistauri</name>
    <dbReference type="NCBI Taxonomy" id="2781959"/>
    <lineage>
        <taxon>Bacteria</taxon>
        <taxon>Pseudomonadati</taxon>
        <taxon>Bacteroidota</taxon>
        <taxon>Sphingobacteriia</taxon>
        <taxon>Sphingobacteriales</taxon>
        <taxon>Sphingobacteriaceae</taxon>
        <taxon>Sphingobacterium</taxon>
    </lineage>
</organism>
<gene>
    <name evidence="3" type="ORF">IPZ78_14205</name>
</gene>
<feature type="domain" description="CsbD-like" evidence="2">
    <location>
        <begin position="6"/>
        <end position="55"/>
    </location>
</feature>
<evidence type="ECO:0000313" key="4">
    <source>
        <dbReference type="Proteomes" id="UP001165302"/>
    </source>
</evidence>
<evidence type="ECO:0000256" key="1">
    <source>
        <dbReference type="ARBA" id="ARBA00009129"/>
    </source>
</evidence>
<accession>A0ABS7Z8I0</accession>
<reference evidence="3" key="1">
    <citation type="submission" date="2020-10" db="EMBL/GenBank/DDBJ databases">
        <authorList>
            <person name="Lu T."/>
            <person name="Wang Q."/>
            <person name="Han X."/>
        </authorList>
    </citation>
    <scope>NUCLEOTIDE SEQUENCE</scope>
    <source>
        <strain evidence="3">WQ 366</strain>
    </source>
</reference>
<evidence type="ECO:0000259" key="2">
    <source>
        <dbReference type="Pfam" id="PF05532"/>
    </source>
</evidence>
<proteinExistence type="inferred from homology"/>
<keyword evidence="4" id="KW-1185">Reference proteome</keyword>
<protein>
    <submittedName>
        <fullName evidence="3">CsbD family protein</fullName>
    </submittedName>
</protein>
<dbReference type="SUPFAM" id="SSF69047">
    <property type="entry name" value="Hypothetical protein YjbJ"/>
    <property type="match status" value="1"/>
</dbReference>
<dbReference type="EMBL" id="JADEYP010000030">
    <property type="protein sequence ID" value="MCA5006303.1"/>
    <property type="molecule type" value="Genomic_DNA"/>
</dbReference>
<comment type="caution">
    <text evidence="3">The sequence shown here is derived from an EMBL/GenBank/DDBJ whole genome shotgun (WGS) entry which is preliminary data.</text>
</comment>
<dbReference type="Proteomes" id="UP001165302">
    <property type="component" value="Unassembled WGS sequence"/>
</dbReference>
<dbReference type="InterPro" id="IPR008462">
    <property type="entry name" value="CsbD"/>
</dbReference>
<sequence>MDSLDLKGRWNVLKGKVKQQYADWTDDDLLYVEGKEEELYGRLQQKTGKSREEVQSWLNDLNKD</sequence>
<name>A0ABS7Z8I0_9SPHI</name>